<evidence type="ECO:0000256" key="1">
    <source>
        <dbReference type="SAM" id="MobiDB-lite"/>
    </source>
</evidence>
<accession>A0A7J7K2D9</accession>
<keyword evidence="3" id="KW-1185">Reference proteome</keyword>
<evidence type="ECO:0000313" key="2">
    <source>
        <dbReference type="EMBL" id="KAF6031768.1"/>
    </source>
</evidence>
<feature type="compositionally biased region" description="Basic residues" evidence="1">
    <location>
        <begin position="1"/>
        <end position="13"/>
    </location>
</feature>
<feature type="region of interest" description="Disordered" evidence="1">
    <location>
        <begin position="1"/>
        <end position="26"/>
    </location>
</feature>
<dbReference type="EMBL" id="VXIV02001570">
    <property type="protein sequence ID" value="KAF6031768.1"/>
    <property type="molecule type" value="Genomic_DNA"/>
</dbReference>
<gene>
    <name evidence="2" type="ORF">EB796_009925</name>
</gene>
<dbReference type="Proteomes" id="UP000593567">
    <property type="component" value="Unassembled WGS sequence"/>
</dbReference>
<evidence type="ECO:0000313" key="3">
    <source>
        <dbReference type="Proteomes" id="UP000593567"/>
    </source>
</evidence>
<comment type="caution">
    <text evidence="2">The sequence shown here is derived from an EMBL/GenBank/DDBJ whole genome shotgun (WGS) entry which is preliminary data.</text>
</comment>
<name>A0A7J7K2D9_BUGNE</name>
<reference evidence="2" key="1">
    <citation type="submission" date="2020-06" db="EMBL/GenBank/DDBJ databases">
        <title>Draft genome of Bugula neritina, a colonial animal packing powerful symbionts and potential medicines.</title>
        <authorList>
            <person name="Rayko M."/>
        </authorList>
    </citation>
    <scope>NUCLEOTIDE SEQUENCE [LARGE SCALE GENOMIC DNA]</scope>
    <source>
        <strain evidence="2">Kwan_BN1</strain>
    </source>
</reference>
<proteinExistence type="predicted"/>
<organism evidence="2 3">
    <name type="scientific">Bugula neritina</name>
    <name type="common">Brown bryozoan</name>
    <name type="synonym">Sertularia neritina</name>
    <dbReference type="NCBI Taxonomy" id="10212"/>
    <lineage>
        <taxon>Eukaryota</taxon>
        <taxon>Metazoa</taxon>
        <taxon>Spiralia</taxon>
        <taxon>Lophotrochozoa</taxon>
        <taxon>Bryozoa</taxon>
        <taxon>Gymnolaemata</taxon>
        <taxon>Cheilostomatida</taxon>
        <taxon>Flustrina</taxon>
        <taxon>Buguloidea</taxon>
        <taxon>Bugulidae</taxon>
        <taxon>Bugula</taxon>
    </lineage>
</organism>
<sequence length="80" mass="8941">MSNTKNGRRKGLVRRLDHSTSSISDSSGSVVRQYLVHYYSISYTTTVAGTLLSLPILGFVSYSNVVSNLIWQQQICLMKL</sequence>
<dbReference type="AlphaFoldDB" id="A0A7J7K2D9"/>
<protein>
    <submittedName>
        <fullName evidence="2">Uncharacterized protein</fullName>
    </submittedName>
</protein>